<gene>
    <name evidence="2" type="ORF">PFNF135_05921</name>
</gene>
<reference evidence="2 3" key="2">
    <citation type="submission" date="2013-02" db="EMBL/GenBank/DDBJ databases">
        <title>The Genome Sequence of Plasmodium falciparum NF135/5.C10.</title>
        <authorList>
            <consortium name="The Broad Institute Genome Sequencing Platform"/>
            <consortium name="The Broad Institute Genome Sequencing Center for Infectious Disease"/>
            <person name="Neafsey D."/>
            <person name="Cheeseman I."/>
            <person name="Volkman S."/>
            <person name="Adams J."/>
            <person name="Walker B."/>
            <person name="Young S.K."/>
            <person name="Zeng Q."/>
            <person name="Gargeya S."/>
            <person name="Fitzgerald M."/>
            <person name="Haas B."/>
            <person name="Abouelleil A."/>
            <person name="Alvarado L."/>
            <person name="Arachchi H.M."/>
            <person name="Berlin A.M."/>
            <person name="Chapman S.B."/>
            <person name="Dewar J."/>
            <person name="Goldberg J."/>
            <person name="Griggs A."/>
            <person name="Gujja S."/>
            <person name="Hansen M."/>
            <person name="Howarth C."/>
            <person name="Imamovic A."/>
            <person name="Larimer J."/>
            <person name="McCowan C."/>
            <person name="Murphy C."/>
            <person name="Neiman D."/>
            <person name="Pearson M."/>
            <person name="Priest M."/>
            <person name="Roberts A."/>
            <person name="Saif S."/>
            <person name="Shea T."/>
            <person name="Sisk P."/>
            <person name="Sykes S."/>
            <person name="Wortman J."/>
            <person name="Nusbaum C."/>
            <person name="Birren B."/>
        </authorList>
    </citation>
    <scope>NUCLEOTIDE SEQUENCE [LARGE SCALE GENOMIC DNA]</scope>
    <source>
        <strain evidence="2 3">NF135/5.C10</strain>
    </source>
</reference>
<organism evidence="2 3">
    <name type="scientific">Plasmodium falciparum NF135/5.C10</name>
    <dbReference type="NCBI Taxonomy" id="1036726"/>
    <lineage>
        <taxon>Eukaryota</taxon>
        <taxon>Sar</taxon>
        <taxon>Alveolata</taxon>
        <taxon>Apicomplexa</taxon>
        <taxon>Aconoidasida</taxon>
        <taxon>Haemosporida</taxon>
        <taxon>Plasmodiidae</taxon>
        <taxon>Plasmodium</taxon>
        <taxon>Plasmodium (Laverania)</taxon>
    </lineage>
</organism>
<sequence>MTRYKKLLLCANRDNIFIVFIFPNILCTHFTFLFFTLTYLFVNIFLINIFNIKFIPVNIDSFRNQKKKKEKRIKKNAHFIINFEENKKLNKKYFCVQNE</sequence>
<keyword evidence="1" id="KW-1133">Transmembrane helix</keyword>
<dbReference type="EMBL" id="KI926126">
    <property type="protein sequence ID" value="ETW39894.1"/>
    <property type="molecule type" value="Genomic_DNA"/>
</dbReference>
<feature type="transmembrane region" description="Helical" evidence="1">
    <location>
        <begin position="41"/>
        <end position="59"/>
    </location>
</feature>
<dbReference type="Proteomes" id="UP000019114">
    <property type="component" value="Unassembled WGS sequence"/>
</dbReference>
<proteinExistence type="predicted"/>
<feature type="transmembrane region" description="Helical" evidence="1">
    <location>
        <begin position="16"/>
        <end position="35"/>
    </location>
</feature>
<evidence type="ECO:0000313" key="2">
    <source>
        <dbReference type="EMBL" id="ETW39894.1"/>
    </source>
</evidence>
<keyword evidence="1" id="KW-0472">Membrane</keyword>
<protein>
    <submittedName>
        <fullName evidence="2">Uncharacterized protein</fullName>
    </submittedName>
</protein>
<reference evidence="2 3" key="1">
    <citation type="submission" date="2013-02" db="EMBL/GenBank/DDBJ databases">
        <title>The Genome Annotation of Plasmodium falciparum NF135/5.C10.</title>
        <authorList>
            <consortium name="The Broad Institute Genome Sequencing Platform"/>
            <consortium name="The Broad Institute Genome Sequencing Center for Infectious Disease"/>
            <person name="Neafsey D."/>
            <person name="Hoffman S."/>
            <person name="Volkman S."/>
            <person name="Rosenthal P."/>
            <person name="Walker B."/>
            <person name="Young S.K."/>
            <person name="Zeng Q."/>
            <person name="Gargeya S."/>
            <person name="Fitzgerald M."/>
            <person name="Haas B."/>
            <person name="Abouelleil A."/>
            <person name="Allen A.W."/>
            <person name="Alvarado L."/>
            <person name="Arachchi H.M."/>
            <person name="Berlin A.M."/>
            <person name="Chapman S.B."/>
            <person name="Gainer-Dewar J."/>
            <person name="Goldberg J."/>
            <person name="Griggs A."/>
            <person name="Gujja S."/>
            <person name="Hansen M."/>
            <person name="Howarth C."/>
            <person name="Imamovic A."/>
            <person name="Ireland A."/>
            <person name="Larimer J."/>
            <person name="McCowan C."/>
            <person name="Murphy C."/>
            <person name="Pearson M."/>
            <person name="Poon T.W."/>
            <person name="Priest M."/>
            <person name="Roberts A."/>
            <person name="Saif S."/>
            <person name="Shea T."/>
            <person name="Sisk P."/>
            <person name="Sykes S."/>
            <person name="Wortman J."/>
            <person name="Nusbaum C."/>
            <person name="Birren B."/>
        </authorList>
    </citation>
    <scope>NUCLEOTIDE SEQUENCE [LARGE SCALE GENOMIC DNA]</scope>
    <source>
        <strain evidence="2 3">NF135/5.C10</strain>
    </source>
</reference>
<accession>W4IA22</accession>
<evidence type="ECO:0000313" key="3">
    <source>
        <dbReference type="Proteomes" id="UP000019114"/>
    </source>
</evidence>
<evidence type="ECO:0000256" key="1">
    <source>
        <dbReference type="SAM" id="Phobius"/>
    </source>
</evidence>
<dbReference type="AlphaFoldDB" id="W4IA22"/>
<name>W4IA22_PLAFA</name>
<keyword evidence="1" id="KW-0812">Transmembrane</keyword>